<feature type="region of interest" description="Disordered" evidence="1">
    <location>
        <begin position="323"/>
        <end position="382"/>
    </location>
</feature>
<organism evidence="4 5">
    <name type="scientific">Taxus chinensis</name>
    <name type="common">Chinese yew</name>
    <name type="synonym">Taxus wallichiana var. chinensis</name>
    <dbReference type="NCBI Taxonomy" id="29808"/>
    <lineage>
        <taxon>Eukaryota</taxon>
        <taxon>Viridiplantae</taxon>
        <taxon>Streptophyta</taxon>
        <taxon>Embryophyta</taxon>
        <taxon>Tracheophyta</taxon>
        <taxon>Spermatophyta</taxon>
        <taxon>Pinopsida</taxon>
        <taxon>Pinidae</taxon>
        <taxon>Conifers II</taxon>
        <taxon>Cupressales</taxon>
        <taxon>Taxaceae</taxon>
        <taxon>Taxus</taxon>
    </lineage>
</organism>
<dbReference type="PANTHER" id="PTHR33826:SF4">
    <property type="entry name" value="F20B24.21"/>
    <property type="match status" value="1"/>
</dbReference>
<dbReference type="AlphaFoldDB" id="A0AA38FML8"/>
<feature type="region of interest" description="Disordered" evidence="1">
    <location>
        <begin position="431"/>
        <end position="509"/>
    </location>
</feature>
<dbReference type="Pfam" id="PF23041">
    <property type="entry name" value="DUF7036"/>
    <property type="match status" value="2"/>
</dbReference>
<dbReference type="EMBL" id="JAHRHJ020000008">
    <property type="protein sequence ID" value="KAH9306480.1"/>
    <property type="molecule type" value="Genomic_DNA"/>
</dbReference>
<feature type="non-terminal residue" evidence="4">
    <location>
        <position position="1"/>
    </location>
</feature>
<feature type="domain" description="DUF7036" evidence="3">
    <location>
        <begin position="95"/>
        <end position="186"/>
    </location>
</feature>
<accession>A0AA38FML8</accession>
<evidence type="ECO:0000259" key="3">
    <source>
        <dbReference type="Pfam" id="PF23041"/>
    </source>
</evidence>
<comment type="caution">
    <text evidence="4">The sequence shown here is derived from an EMBL/GenBank/DDBJ whole genome shotgun (WGS) entry which is preliminary data.</text>
</comment>
<dbReference type="OMA" id="KESHFAP"/>
<keyword evidence="2" id="KW-0812">Transmembrane</keyword>
<proteinExistence type="predicted"/>
<evidence type="ECO:0000313" key="5">
    <source>
        <dbReference type="Proteomes" id="UP000824469"/>
    </source>
</evidence>
<feature type="domain" description="DUF7036" evidence="3">
    <location>
        <begin position="219"/>
        <end position="310"/>
    </location>
</feature>
<keyword evidence="2" id="KW-1133">Transmembrane helix</keyword>
<gene>
    <name evidence="4" type="ORF">KI387_010884</name>
</gene>
<dbReference type="InterPro" id="IPR055464">
    <property type="entry name" value="DUF7036"/>
</dbReference>
<protein>
    <recommendedName>
        <fullName evidence="3">DUF7036 domain-containing protein</fullName>
    </recommendedName>
</protein>
<dbReference type="Proteomes" id="UP000824469">
    <property type="component" value="Unassembled WGS sequence"/>
</dbReference>
<keyword evidence="2" id="KW-0472">Membrane</keyword>
<reference evidence="4 5" key="1">
    <citation type="journal article" date="2021" name="Nat. Plants">
        <title>The Taxus genome provides insights into paclitaxel biosynthesis.</title>
        <authorList>
            <person name="Xiong X."/>
            <person name="Gou J."/>
            <person name="Liao Q."/>
            <person name="Li Y."/>
            <person name="Zhou Q."/>
            <person name="Bi G."/>
            <person name="Li C."/>
            <person name="Du R."/>
            <person name="Wang X."/>
            <person name="Sun T."/>
            <person name="Guo L."/>
            <person name="Liang H."/>
            <person name="Lu P."/>
            <person name="Wu Y."/>
            <person name="Zhang Z."/>
            <person name="Ro D.K."/>
            <person name="Shang Y."/>
            <person name="Huang S."/>
            <person name="Yan J."/>
        </authorList>
    </citation>
    <scope>NUCLEOTIDE SEQUENCE [LARGE SCALE GENOMIC DNA]</scope>
    <source>
        <strain evidence="4">Ta-2019</strain>
    </source>
</reference>
<feature type="compositionally biased region" description="Low complexity" evidence="1">
    <location>
        <begin position="471"/>
        <end position="483"/>
    </location>
</feature>
<keyword evidence="5" id="KW-1185">Reference proteome</keyword>
<feature type="compositionally biased region" description="Basic residues" evidence="1">
    <location>
        <begin position="364"/>
        <end position="382"/>
    </location>
</feature>
<feature type="compositionally biased region" description="Low complexity" evidence="1">
    <location>
        <begin position="435"/>
        <end position="461"/>
    </location>
</feature>
<evidence type="ECO:0000313" key="4">
    <source>
        <dbReference type="EMBL" id="KAH9306480.1"/>
    </source>
</evidence>
<evidence type="ECO:0000256" key="1">
    <source>
        <dbReference type="SAM" id="MobiDB-lite"/>
    </source>
</evidence>
<evidence type="ECO:0000256" key="2">
    <source>
        <dbReference type="SAM" id="Phobius"/>
    </source>
</evidence>
<feature type="compositionally biased region" description="Pro residues" evidence="1">
    <location>
        <begin position="347"/>
        <end position="359"/>
    </location>
</feature>
<feature type="transmembrane region" description="Helical" evidence="2">
    <location>
        <begin position="55"/>
        <end position="73"/>
    </location>
</feature>
<feature type="compositionally biased region" description="Pro residues" evidence="1">
    <location>
        <begin position="327"/>
        <end position="337"/>
    </location>
</feature>
<sequence>VRKNAGLQCGLVGDCDSRAMGKQSGDGAAGGESNEEQNTGCCNASRVCNRSVLKIVIAVVISANLLLVGVYNLPMLSKHNGGKSVGNSQAQVQASFVLERPLSIISANVWELESDIWEEIGVPDAKVKIISLRPLDKSNRTDVVFGVVPNQENASISSASLSLLREAFISLVLERYNLSLTHSVFGRAYLFQVLMFPGGITVIPEQAHFPLFHVQVLFNFTLNNSIVQVVRNLAQLKKELEIGLRVKPTENLFVQLTNLEGSTVEPSIIIETSIMPVIGSGLAKPRLLQLAQEITGKYAGNLGLNHTLFGKVKQIILSSYLKDPNASPSPVPSPAPAPSQSMCSSPVPTPLSSPSPAPSVPDAHHHHSMAPSGHHCHHHHCKCGHHHHARHVPVRGVNGSPSPAPNVETSRKKHCIHHHDGVAPIPATMFPPLSVHPSQPHPCHSHVPSSPLMSPSSAPSHFNRAPPVSSPKPSQVSPIISNNSPPPEGMQARSELPKGNAPIPAVSSS</sequence>
<dbReference type="PANTHER" id="PTHR33826">
    <property type="entry name" value="F20B24.21"/>
    <property type="match status" value="1"/>
</dbReference>
<feature type="non-terminal residue" evidence="4">
    <location>
        <position position="509"/>
    </location>
</feature>
<name>A0AA38FML8_TAXCH</name>